<keyword evidence="1" id="KW-0812">Transmembrane</keyword>
<dbReference type="NCBIfam" id="TIGR03804">
    <property type="entry name" value="para_beta_helix"/>
    <property type="match status" value="1"/>
</dbReference>
<feature type="transmembrane region" description="Helical" evidence="1">
    <location>
        <begin position="25"/>
        <end position="46"/>
    </location>
</feature>
<dbReference type="Gene3D" id="2.160.20.10">
    <property type="entry name" value="Single-stranded right-handed beta-helix, Pectin lyase-like"/>
    <property type="match status" value="2"/>
</dbReference>
<dbReference type="InterPro" id="IPR059226">
    <property type="entry name" value="Choice_anch_Q_dom"/>
</dbReference>
<comment type="caution">
    <text evidence="3">The sequence shown here is derived from an EMBL/GenBank/DDBJ whole genome shotgun (WGS) entry which is preliminary data.</text>
</comment>
<dbReference type="Gene3D" id="2.60.40.10">
    <property type="entry name" value="Immunoglobulins"/>
    <property type="match status" value="1"/>
</dbReference>
<evidence type="ECO:0000313" key="4">
    <source>
        <dbReference type="Proteomes" id="UP000264313"/>
    </source>
</evidence>
<dbReference type="AlphaFoldDB" id="A0A351RBI8"/>
<organism evidence="3 4">
    <name type="scientific">Methylotenera mobilis</name>
    <dbReference type="NCBI Taxonomy" id="359408"/>
    <lineage>
        <taxon>Bacteria</taxon>
        <taxon>Pseudomonadati</taxon>
        <taxon>Pseudomonadota</taxon>
        <taxon>Betaproteobacteria</taxon>
        <taxon>Nitrosomonadales</taxon>
        <taxon>Methylophilaceae</taxon>
        <taxon>Methylotenera</taxon>
    </lineage>
</organism>
<dbReference type="SUPFAM" id="SSF51126">
    <property type="entry name" value="Pectin lyase-like"/>
    <property type="match status" value="1"/>
</dbReference>
<sequence length="664" mass="71978">MIYVLVSVVTIFKLIQLSVKYKQRLLFGLMLFFSWVTVSWSATYYVDNNGNDTNNGNSLSYPFKTIQKSMNIAVAGDTVYVRGGVYREQVDVFRGGGNADKMLNVLAYQNETPIIRGSDQVTGWVLHSGNIWKKTSWAYNSQQVFVGGGDSPSLQQIGMPKLYTTFEYPKPVGSGVSTMVPGSFYYDAANLSLYVWLADGSNPNYKMVEASTRQRLFFMGVPYIYLKGFAFRHSNSSAFAKMGAAVELSSNSVIELSSIQYTDFAGLSMGYLKTGAQALNCIVSNNGNSGVNAAGSYNFKVFNVTMNNNNTRKFNALWHAGGLKATTKAYGTVEYSEIGFNNGSGIWFDYANSGSIINIRNNYIHDNGPLDAAIYFEVSKNGRIYNNIIANNQRRGIYISGSDNTQVYNNTVIGTGGYSAIEVGGMPRTGATLTGNIIQNNIISHGTSKYDLFIAPPNGTTITGNVSDYNNYFRPGSAIQLSLGSMYYNVNSFYTATNMDKHSMNIDPLFASLAKPTTAKSYAVTSASGTIDSGITNGSASHDYDNVKRPSGGAFDLGAFENIGTAGSTVNDTIPPIISIYSPSPSSIVIKGASMSIMAKAADNVRVKLMSIYVDGILCARSSSDSVSYNWSSAAARVGTHSMYISAIDDKNNIAKQMVTFVVK</sequence>
<dbReference type="Proteomes" id="UP000264313">
    <property type="component" value="Unassembled WGS sequence"/>
</dbReference>
<name>A0A351RBI8_9PROT</name>
<dbReference type="InterPro" id="IPR006626">
    <property type="entry name" value="PbH1"/>
</dbReference>
<proteinExistence type="predicted"/>
<dbReference type="EMBL" id="DNAA01000182">
    <property type="protein sequence ID" value="HBA09409.1"/>
    <property type="molecule type" value="Genomic_DNA"/>
</dbReference>
<dbReference type="InterPro" id="IPR039448">
    <property type="entry name" value="Beta_helix"/>
</dbReference>
<dbReference type="InterPro" id="IPR013783">
    <property type="entry name" value="Ig-like_fold"/>
</dbReference>
<dbReference type="PANTHER" id="PTHR36453">
    <property type="entry name" value="SECRETED PROTEIN-RELATED"/>
    <property type="match status" value="1"/>
</dbReference>
<keyword evidence="1" id="KW-1133">Transmembrane helix</keyword>
<dbReference type="PANTHER" id="PTHR36453:SF1">
    <property type="entry name" value="RIGHT HANDED BETA HELIX DOMAIN-CONTAINING PROTEIN"/>
    <property type="match status" value="1"/>
</dbReference>
<evidence type="ECO:0000313" key="3">
    <source>
        <dbReference type="EMBL" id="HBA09409.1"/>
    </source>
</evidence>
<evidence type="ECO:0000256" key="1">
    <source>
        <dbReference type="SAM" id="Phobius"/>
    </source>
</evidence>
<dbReference type="Pfam" id="PF17957">
    <property type="entry name" value="Big_7"/>
    <property type="match status" value="1"/>
</dbReference>
<dbReference type="NCBIfam" id="NF041518">
    <property type="entry name" value="choice_anch_Q"/>
    <property type="match status" value="1"/>
</dbReference>
<keyword evidence="1" id="KW-0472">Membrane</keyword>
<accession>A0A351RBI8</accession>
<dbReference type="InterPro" id="IPR022441">
    <property type="entry name" value="Para_beta_helix_rpt-2"/>
</dbReference>
<feature type="domain" description="Right handed beta helix" evidence="2">
    <location>
        <begin position="305"/>
        <end position="442"/>
    </location>
</feature>
<dbReference type="Pfam" id="PF13229">
    <property type="entry name" value="Beta_helix"/>
    <property type="match status" value="1"/>
</dbReference>
<dbReference type="InterPro" id="IPR012334">
    <property type="entry name" value="Pectin_lyas_fold"/>
</dbReference>
<reference evidence="3 4" key="1">
    <citation type="journal article" date="2018" name="Nat. Biotechnol.">
        <title>A standardized bacterial taxonomy based on genome phylogeny substantially revises the tree of life.</title>
        <authorList>
            <person name="Parks D.H."/>
            <person name="Chuvochina M."/>
            <person name="Waite D.W."/>
            <person name="Rinke C."/>
            <person name="Skarshewski A."/>
            <person name="Chaumeil P.A."/>
            <person name="Hugenholtz P."/>
        </authorList>
    </citation>
    <scope>NUCLEOTIDE SEQUENCE [LARGE SCALE GENOMIC DNA]</scope>
    <source>
        <strain evidence="3">UBA9958</strain>
    </source>
</reference>
<gene>
    <name evidence="3" type="ORF">DCW48_07510</name>
</gene>
<dbReference type="InterPro" id="IPR011050">
    <property type="entry name" value="Pectin_lyase_fold/virulence"/>
</dbReference>
<protein>
    <recommendedName>
        <fullName evidence="2">Right handed beta helix domain-containing protein</fullName>
    </recommendedName>
</protein>
<evidence type="ECO:0000259" key="2">
    <source>
        <dbReference type="Pfam" id="PF13229"/>
    </source>
</evidence>
<dbReference type="SMART" id="SM00710">
    <property type="entry name" value="PbH1"/>
    <property type="match status" value="7"/>
</dbReference>